<dbReference type="Pfam" id="PF00534">
    <property type="entry name" value="Glycos_transf_1"/>
    <property type="match status" value="1"/>
</dbReference>
<feature type="domain" description="Glycosyl transferase family 1" evidence="2">
    <location>
        <begin position="198"/>
        <end position="368"/>
    </location>
</feature>
<dbReference type="SUPFAM" id="SSF53756">
    <property type="entry name" value="UDP-Glycosyltransferase/glycogen phosphorylase"/>
    <property type="match status" value="1"/>
</dbReference>
<dbReference type="STRING" id="1609559.TQ32_02920"/>
<dbReference type="OrthoDB" id="132546at2157"/>
<feature type="domain" description="Glycosyltransferase subfamily 4-like N-terminal" evidence="3">
    <location>
        <begin position="24"/>
        <end position="185"/>
    </location>
</feature>
<dbReference type="PATRIC" id="fig|1609559.3.peg.607"/>
<dbReference type="KEGG" id="pyc:TQ32_02920"/>
<dbReference type="InterPro" id="IPR028098">
    <property type="entry name" value="Glyco_trans_4-like_N"/>
</dbReference>
<evidence type="ECO:0000313" key="4">
    <source>
        <dbReference type="EMBL" id="AMM53548.1"/>
    </source>
</evidence>
<protein>
    <submittedName>
        <fullName evidence="4">Capsular biosynthesis protein</fullName>
    </submittedName>
</protein>
<dbReference type="PANTHER" id="PTHR46401">
    <property type="entry name" value="GLYCOSYLTRANSFERASE WBBK-RELATED"/>
    <property type="match status" value="1"/>
</dbReference>
<dbReference type="PANTHER" id="PTHR46401:SF2">
    <property type="entry name" value="GLYCOSYLTRANSFERASE WBBK-RELATED"/>
    <property type="match status" value="1"/>
</dbReference>
<dbReference type="GO" id="GO:0016757">
    <property type="term" value="F:glycosyltransferase activity"/>
    <property type="evidence" value="ECO:0007669"/>
    <property type="project" value="InterPro"/>
</dbReference>
<dbReference type="Pfam" id="PF13439">
    <property type="entry name" value="Glyco_transf_4"/>
    <property type="match status" value="1"/>
</dbReference>
<evidence type="ECO:0000259" key="3">
    <source>
        <dbReference type="Pfam" id="PF13439"/>
    </source>
</evidence>
<dbReference type="GeneID" id="28490753"/>
<accession>A0A127B8E6</accession>
<dbReference type="AlphaFoldDB" id="A0A127B8E6"/>
<proteinExistence type="predicted"/>
<organism evidence="4 5">
    <name type="scientific">Pyrococcus kukulkanii</name>
    <dbReference type="NCBI Taxonomy" id="1609559"/>
    <lineage>
        <taxon>Archaea</taxon>
        <taxon>Methanobacteriati</taxon>
        <taxon>Methanobacteriota</taxon>
        <taxon>Thermococci</taxon>
        <taxon>Thermococcales</taxon>
        <taxon>Thermococcaceae</taxon>
        <taxon>Pyrococcus</taxon>
    </lineage>
</organism>
<name>A0A127B8E6_9EURY</name>
<keyword evidence="1" id="KW-0808">Transferase</keyword>
<dbReference type="RefSeq" id="WP_068320831.1">
    <property type="nucleotide sequence ID" value="NZ_CP010835.1"/>
</dbReference>
<dbReference type="InterPro" id="IPR001296">
    <property type="entry name" value="Glyco_trans_1"/>
</dbReference>
<dbReference type="EMBL" id="CP010835">
    <property type="protein sequence ID" value="AMM53548.1"/>
    <property type="molecule type" value="Genomic_DNA"/>
</dbReference>
<evidence type="ECO:0000259" key="2">
    <source>
        <dbReference type="Pfam" id="PF00534"/>
    </source>
</evidence>
<reference evidence="5" key="1">
    <citation type="submission" date="2015-02" db="EMBL/GenBank/DDBJ databases">
        <title>Pyrococcus kukulkanii sp. nov., a novel hyperthermophilic archaeon isolated from a deep-sea hydrothermal vent at the Guaymas Basin.</title>
        <authorList>
            <person name="Oger P.M."/>
            <person name="Callac N."/>
            <person name="Jebbar M."/>
            <person name="Godfroy A."/>
        </authorList>
    </citation>
    <scope>NUCLEOTIDE SEQUENCE [LARGE SCALE GENOMIC DNA]</scope>
    <source>
        <strain evidence="5">NCB100</strain>
    </source>
</reference>
<dbReference type="Gene3D" id="3.40.50.2000">
    <property type="entry name" value="Glycogen Phosphorylase B"/>
    <property type="match status" value="2"/>
</dbReference>
<sequence length="393" mass="45661">MSEKVVLMFLANDFYTDPRVKQEAMSLIKAGFKVHVLAWDREGKFESLNLRDKLFVKNLKFLSGKSFGKIRYALAALLLQVYEVFYGIKLIRKYGKIIIHANDFNTLLGAYVLKSLFLKNVKLVYDSHELTPAVYEEWYSPILGEMTYALERKFVEKVDWIITISPPVERYFKLISDKPVTVIYNFPLRKIVPKADKIKIRSLLNLPREKTIVSFVGMLREDLALMELIQAAKILKEKGFNDKIYFVIVGYGPSKEKIWDYVKENKLENIVTLIPRVPREKALMYVKAADYSYVIFNVLGYNSLIGMPWKLFESFACETRVIVKDGTYAAGFVKKNNLGIVIRDVSPENLAKIFEELVEKNMSPMDSNWKSFTWEAQEMRLLEVYNRLLEGLK</sequence>
<gene>
    <name evidence="4" type="ORF">TQ32_02920</name>
</gene>
<dbReference type="Proteomes" id="UP000070587">
    <property type="component" value="Chromosome"/>
</dbReference>
<evidence type="ECO:0000313" key="5">
    <source>
        <dbReference type="Proteomes" id="UP000070587"/>
    </source>
</evidence>
<reference evidence="4 5" key="2">
    <citation type="journal article" date="2016" name="Int. J. Syst. Evol. Microbiol.">
        <title>Pyrococcus kukulkanii sp. nov., a hyperthermophilic, piezophilic archaeon isolated from a deep-sea hydrothermal vent.</title>
        <authorList>
            <person name="Callac N."/>
            <person name="Oger P."/>
            <person name="Lesongeur F."/>
            <person name="Rattray J.E."/>
            <person name="Vannier P."/>
            <person name="Michoud G."/>
            <person name="Beauverger M."/>
            <person name="Gayet N."/>
            <person name="Rouxel O."/>
            <person name="Jebbar M."/>
            <person name="Godfroy A."/>
        </authorList>
    </citation>
    <scope>NUCLEOTIDE SEQUENCE [LARGE SCALE GENOMIC DNA]</scope>
    <source>
        <strain evidence="4 5">NCB100</strain>
    </source>
</reference>
<evidence type="ECO:0000256" key="1">
    <source>
        <dbReference type="ARBA" id="ARBA00022679"/>
    </source>
</evidence>